<dbReference type="AlphaFoldDB" id="A0A212FPZ2"/>
<proteinExistence type="predicted"/>
<dbReference type="EMBL" id="AGBW02000074">
    <property type="protein sequence ID" value="OWR55816.1"/>
    <property type="molecule type" value="Genomic_DNA"/>
</dbReference>
<evidence type="ECO:0000313" key="2">
    <source>
        <dbReference type="Proteomes" id="UP000007151"/>
    </source>
</evidence>
<dbReference type="Proteomes" id="UP000007151">
    <property type="component" value="Unassembled WGS sequence"/>
</dbReference>
<accession>A0A212FPZ2</accession>
<organism evidence="1 2">
    <name type="scientific">Danaus plexippus plexippus</name>
    <dbReference type="NCBI Taxonomy" id="278856"/>
    <lineage>
        <taxon>Eukaryota</taxon>
        <taxon>Metazoa</taxon>
        <taxon>Ecdysozoa</taxon>
        <taxon>Arthropoda</taxon>
        <taxon>Hexapoda</taxon>
        <taxon>Insecta</taxon>
        <taxon>Pterygota</taxon>
        <taxon>Neoptera</taxon>
        <taxon>Endopterygota</taxon>
        <taxon>Lepidoptera</taxon>
        <taxon>Glossata</taxon>
        <taxon>Ditrysia</taxon>
        <taxon>Papilionoidea</taxon>
        <taxon>Nymphalidae</taxon>
        <taxon>Danainae</taxon>
        <taxon>Danaini</taxon>
        <taxon>Danaina</taxon>
        <taxon>Danaus</taxon>
        <taxon>Danaus</taxon>
    </lineage>
</organism>
<protein>
    <submittedName>
        <fullName evidence="1">Nuclease HARBI1 like protein</fullName>
    </submittedName>
</protein>
<dbReference type="KEGG" id="dpl:KGM_213682"/>
<dbReference type="STRING" id="278856.A0A212FPZ2"/>
<keyword evidence="2" id="KW-1185">Reference proteome</keyword>
<dbReference type="InParanoid" id="A0A212FPZ2"/>
<gene>
    <name evidence="1" type="ORF">KGM_213682</name>
</gene>
<comment type="caution">
    <text evidence="1">The sequence shown here is derived from an EMBL/GenBank/DDBJ whole genome shotgun (WGS) entry which is preliminary data.</text>
</comment>
<name>A0A212FPZ2_DANPL</name>
<evidence type="ECO:0000313" key="1">
    <source>
        <dbReference type="EMBL" id="OWR55816.1"/>
    </source>
</evidence>
<reference evidence="1 2" key="1">
    <citation type="journal article" date="2011" name="Cell">
        <title>The monarch butterfly genome yields insights into long-distance migration.</title>
        <authorList>
            <person name="Zhan S."/>
            <person name="Merlin C."/>
            <person name="Boore J.L."/>
            <person name="Reppert S.M."/>
        </authorList>
    </citation>
    <scope>NUCLEOTIDE SEQUENCE [LARGE SCALE GENOMIC DNA]</scope>
    <source>
        <strain evidence="1">F-2</strain>
    </source>
</reference>
<sequence>MPQPTEKIWQQIANDFNRFWNFPNCIGSLDGKNVNITCPINGGSDYWNYKGQNCIVLLAN</sequence>